<dbReference type="Proteomes" id="UP000887579">
    <property type="component" value="Unplaced"/>
</dbReference>
<proteinExistence type="predicted"/>
<name>A0AC34GQ55_9BILA</name>
<accession>A0AC34GQ55</accession>
<protein>
    <submittedName>
        <fullName evidence="2">Uncharacterized protein</fullName>
    </submittedName>
</protein>
<evidence type="ECO:0000313" key="1">
    <source>
        <dbReference type="Proteomes" id="UP000887579"/>
    </source>
</evidence>
<dbReference type="WBParaSite" id="ES5_v2.g658.t1">
    <property type="protein sequence ID" value="ES5_v2.g658.t1"/>
    <property type="gene ID" value="ES5_v2.g658"/>
</dbReference>
<evidence type="ECO:0000313" key="2">
    <source>
        <dbReference type="WBParaSite" id="ES5_v2.g658.t1"/>
    </source>
</evidence>
<sequence>MSKILCLRPRLPAFEIIISDVETLQEDYLYFNEIGNGNDLCQILLSTFPLEDICAILFAFKSENKKESEMAKEVEQLFQQLNIPFYCCSWKSVLVTATFLACIAEYGNEEMFEDKIDFIYCLQNGIHIFNLVKCGQFYRIQAETYATLDQIYDAKYVNAQKVFITILKEVPVEDISKQKTTQSMVINALAPTKDLVLINKSVHDYTTHGIVTIVPHTPNILNQLYSKYAVLQTSRANYFVIPAHRLSCVTPHKYKNESLISITTSEMIHVEKSIICYEEIDNIRFVDDTPHDDLIKLINCGTFKIGTTITLKIDKFFMPQMAVTREHNNLIKNGVIINLERNTFSIEIIFDGILFNVTGK</sequence>
<organism evidence="1 2">
    <name type="scientific">Panagrolaimus sp. ES5</name>
    <dbReference type="NCBI Taxonomy" id="591445"/>
    <lineage>
        <taxon>Eukaryota</taxon>
        <taxon>Metazoa</taxon>
        <taxon>Ecdysozoa</taxon>
        <taxon>Nematoda</taxon>
        <taxon>Chromadorea</taxon>
        <taxon>Rhabditida</taxon>
        <taxon>Tylenchina</taxon>
        <taxon>Panagrolaimomorpha</taxon>
        <taxon>Panagrolaimoidea</taxon>
        <taxon>Panagrolaimidae</taxon>
        <taxon>Panagrolaimus</taxon>
    </lineage>
</organism>
<reference evidence="2" key="1">
    <citation type="submission" date="2022-11" db="UniProtKB">
        <authorList>
            <consortium name="WormBaseParasite"/>
        </authorList>
    </citation>
    <scope>IDENTIFICATION</scope>
</reference>